<organism evidence="2 3">
    <name type="scientific">Tepidamorphus gemmatus</name>
    <dbReference type="NCBI Taxonomy" id="747076"/>
    <lineage>
        <taxon>Bacteria</taxon>
        <taxon>Pseudomonadati</taxon>
        <taxon>Pseudomonadota</taxon>
        <taxon>Alphaproteobacteria</taxon>
        <taxon>Hyphomicrobiales</taxon>
        <taxon>Tepidamorphaceae</taxon>
        <taxon>Tepidamorphus</taxon>
    </lineage>
</organism>
<feature type="domain" description="Carboxymuconolactone decarboxylase-like" evidence="1">
    <location>
        <begin position="32"/>
        <end position="106"/>
    </location>
</feature>
<evidence type="ECO:0000313" key="2">
    <source>
        <dbReference type="EMBL" id="TCT11577.1"/>
    </source>
</evidence>
<protein>
    <submittedName>
        <fullName evidence="2">Alkylhydroperoxidase/carboxymuconolactone decarboxylase family protein YurZ</fullName>
    </submittedName>
</protein>
<dbReference type="RefSeq" id="WP_165926841.1">
    <property type="nucleotide sequence ID" value="NZ_SMAK01000004.1"/>
</dbReference>
<reference evidence="2 3" key="1">
    <citation type="submission" date="2019-03" db="EMBL/GenBank/DDBJ databases">
        <title>Genomic Encyclopedia of Type Strains, Phase IV (KMG-IV): sequencing the most valuable type-strain genomes for metagenomic binning, comparative biology and taxonomic classification.</title>
        <authorList>
            <person name="Goeker M."/>
        </authorList>
    </citation>
    <scope>NUCLEOTIDE SEQUENCE [LARGE SCALE GENOMIC DNA]</scope>
    <source>
        <strain evidence="2 3">DSM 19345</strain>
    </source>
</reference>
<dbReference type="SUPFAM" id="SSF69118">
    <property type="entry name" value="AhpD-like"/>
    <property type="match status" value="2"/>
</dbReference>
<dbReference type="Proteomes" id="UP000295678">
    <property type="component" value="Unassembled WGS sequence"/>
</dbReference>
<sequence length="231" mass="25192">MNGEDLATRLAGLKAKRGYLLPHHGLLAITAPDLLAAYDAAYTALALDDRVLSHHDREFVWLGILIATREEIATHHIEKFRNAGGSADEVRACLRLAAAVCGFRAYAFVADHWRAHLPGIAVEAEWADTVLRAGEGAAPRLIHMTACAMQAANGAWDGFRWQLRQAYAAAIDERELAEAVSLTMFPASVPNFVTAARLWMEMIRAGELDASPDFRDWATFSGQGGHGRGND</sequence>
<keyword evidence="3" id="KW-1185">Reference proteome</keyword>
<dbReference type="Pfam" id="PF02627">
    <property type="entry name" value="CMD"/>
    <property type="match status" value="1"/>
</dbReference>
<proteinExistence type="predicted"/>
<accession>A0A4R3MGU6</accession>
<gene>
    <name evidence="2" type="ORF">EDC22_104340</name>
</gene>
<keyword evidence="2" id="KW-0575">Peroxidase</keyword>
<evidence type="ECO:0000259" key="1">
    <source>
        <dbReference type="Pfam" id="PF02627"/>
    </source>
</evidence>
<dbReference type="GO" id="GO:0051920">
    <property type="term" value="F:peroxiredoxin activity"/>
    <property type="evidence" value="ECO:0007669"/>
    <property type="project" value="InterPro"/>
</dbReference>
<evidence type="ECO:0000313" key="3">
    <source>
        <dbReference type="Proteomes" id="UP000295678"/>
    </source>
</evidence>
<comment type="caution">
    <text evidence="2">The sequence shown here is derived from an EMBL/GenBank/DDBJ whole genome shotgun (WGS) entry which is preliminary data.</text>
</comment>
<dbReference type="Gene3D" id="1.20.1290.10">
    <property type="entry name" value="AhpD-like"/>
    <property type="match status" value="2"/>
</dbReference>
<dbReference type="AlphaFoldDB" id="A0A4R3MGU6"/>
<keyword evidence="2" id="KW-0560">Oxidoreductase</keyword>
<dbReference type="EMBL" id="SMAK01000004">
    <property type="protein sequence ID" value="TCT11577.1"/>
    <property type="molecule type" value="Genomic_DNA"/>
</dbReference>
<dbReference type="InterPro" id="IPR029032">
    <property type="entry name" value="AhpD-like"/>
</dbReference>
<dbReference type="InterPro" id="IPR003779">
    <property type="entry name" value="CMD-like"/>
</dbReference>
<name>A0A4R3MGU6_9HYPH</name>